<evidence type="ECO:0000313" key="13">
    <source>
        <dbReference type="Proteomes" id="UP000217696"/>
    </source>
</evidence>
<reference evidence="12 13" key="1">
    <citation type="submission" date="2015-12" db="EMBL/GenBank/DDBJ databases">
        <title>Genome sequence of Aneurinibacillus soli.</title>
        <authorList>
            <person name="Lee J.S."/>
            <person name="Lee K.C."/>
            <person name="Kim K.K."/>
            <person name="Lee B.W."/>
        </authorList>
    </citation>
    <scope>NUCLEOTIDE SEQUENCE [LARGE SCALE GENOMIC DNA]</scope>
    <source>
        <strain evidence="12 13">CB4</strain>
    </source>
</reference>
<dbReference type="FunFam" id="1.10.287.130:FF:000001">
    <property type="entry name" value="Two-component sensor histidine kinase"/>
    <property type="match status" value="1"/>
</dbReference>
<sequence length="473" mass="52950">MRGFTLKLNQRLWLLITSGIVFTVLMSYGLTEYLYEKLYVQQVESSLRYQGEQVAGMYKGGPLTGAFRQQAEKFNTVSGAEIYVTENQRELGACLPFEVEYNALITEEERGRLLTGKTVSKIGYEERFGRKIMAVIVPLLDNKRLAGIVYLYVPLATITEAFSEARYIVLATGGLFVLISMYAGLQIVTRLTKPLRAMEAAAGEMARGNFAARVDVGITDEVGRLGHALNHMASELAEVEQQRKEFLANVSHELRTPLSYIKGYSEAMIEGVVQAEDDKQRYVTLIHREAGRMQRLVHDLLDLARLEGETYPLTLRPLPLAQLVEDTLEKFCPFLEEKSAQLTMELDPDMIVIGDLDRLEQVIHNLCDNALRHLPENGQLTVTLIMAEGGRCRLTVEDNGPGIPEGELARIGERFYRVDKARNRRNGGSGLGLSIVRQIVHLHGGTWTIESTVGTGTAVSIYLPLYEYEEPQS</sequence>
<dbReference type="SUPFAM" id="SSF158472">
    <property type="entry name" value="HAMP domain-like"/>
    <property type="match status" value="1"/>
</dbReference>
<accession>A0A0U5BAJ4</accession>
<dbReference type="EC" id="2.7.13.3" evidence="3"/>
<dbReference type="Pfam" id="PF02518">
    <property type="entry name" value="HATPase_c"/>
    <property type="match status" value="1"/>
</dbReference>
<dbReference type="InterPro" id="IPR036890">
    <property type="entry name" value="HATPase_C_sf"/>
</dbReference>
<dbReference type="GO" id="GO:0000155">
    <property type="term" value="F:phosphorelay sensor kinase activity"/>
    <property type="evidence" value="ECO:0007669"/>
    <property type="project" value="InterPro"/>
</dbReference>
<dbReference type="PROSITE" id="PS50885">
    <property type="entry name" value="HAMP"/>
    <property type="match status" value="1"/>
</dbReference>
<dbReference type="Pfam" id="PF00512">
    <property type="entry name" value="HisKA"/>
    <property type="match status" value="1"/>
</dbReference>
<evidence type="ECO:0000256" key="8">
    <source>
        <dbReference type="ARBA" id="ARBA00022777"/>
    </source>
</evidence>
<keyword evidence="6 12" id="KW-0808">Transferase</keyword>
<dbReference type="SMART" id="SM00388">
    <property type="entry name" value="HisKA"/>
    <property type="match status" value="1"/>
</dbReference>
<dbReference type="AlphaFoldDB" id="A0A0U5BAJ4"/>
<dbReference type="EMBL" id="AP017312">
    <property type="protein sequence ID" value="BAU27916.1"/>
    <property type="molecule type" value="Genomic_DNA"/>
</dbReference>
<dbReference type="SMART" id="SM00387">
    <property type="entry name" value="HATPase_c"/>
    <property type="match status" value="1"/>
</dbReference>
<dbReference type="InterPro" id="IPR050736">
    <property type="entry name" value="Sensor_HK_Regulatory"/>
</dbReference>
<dbReference type="Gene3D" id="6.10.340.10">
    <property type="match status" value="1"/>
</dbReference>
<evidence type="ECO:0000256" key="10">
    <source>
        <dbReference type="ARBA" id="ARBA00023012"/>
    </source>
</evidence>
<comment type="subcellular location">
    <subcellularLocation>
        <location evidence="2">Cell membrane</location>
        <topology evidence="2">Multi-pass membrane protein</topology>
    </subcellularLocation>
</comment>
<evidence type="ECO:0000256" key="7">
    <source>
        <dbReference type="ARBA" id="ARBA00022741"/>
    </source>
</evidence>
<keyword evidence="11" id="KW-0472">Membrane</keyword>
<proteinExistence type="predicted"/>
<evidence type="ECO:0000256" key="9">
    <source>
        <dbReference type="ARBA" id="ARBA00022840"/>
    </source>
</evidence>
<evidence type="ECO:0000256" key="3">
    <source>
        <dbReference type="ARBA" id="ARBA00012438"/>
    </source>
</evidence>
<dbReference type="InterPro" id="IPR004358">
    <property type="entry name" value="Sig_transdc_His_kin-like_C"/>
</dbReference>
<evidence type="ECO:0000256" key="5">
    <source>
        <dbReference type="ARBA" id="ARBA00022553"/>
    </source>
</evidence>
<comment type="catalytic activity">
    <reaction evidence="1">
        <text>ATP + protein L-histidine = ADP + protein N-phospho-L-histidine.</text>
        <dbReference type="EC" id="2.7.13.3"/>
    </reaction>
</comment>
<protein>
    <recommendedName>
        <fullName evidence="3">histidine kinase</fullName>
        <ecNumber evidence="3">2.7.13.3</ecNumber>
    </recommendedName>
</protein>
<organism evidence="12 13">
    <name type="scientific">Aneurinibacillus soli</name>
    <dbReference type="NCBI Taxonomy" id="1500254"/>
    <lineage>
        <taxon>Bacteria</taxon>
        <taxon>Bacillati</taxon>
        <taxon>Bacillota</taxon>
        <taxon>Bacilli</taxon>
        <taxon>Bacillales</taxon>
        <taxon>Paenibacillaceae</taxon>
        <taxon>Aneurinibacillus group</taxon>
        <taxon>Aneurinibacillus</taxon>
    </lineage>
</organism>
<dbReference type="InterPro" id="IPR036097">
    <property type="entry name" value="HisK_dim/P_sf"/>
</dbReference>
<dbReference type="FunFam" id="3.30.565.10:FF:000006">
    <property type="entry name" value="Sensor histidine kinase WalK"/>
    <property type="match status" value="1"/>
</dbReference>
<evidence type="ECO:0000256" key="2">
    <source>
        <dbReference type="ARBA" id="ARBA00004651"/>
    </source>
</evidence>
<dbReference type="GO" id="GO:0005524">
    <property type="term" value="F:ATP binding"/>
    <property type="evidence" value="ECO:0007669"/>
    <property type="project" value="UniProtKB-KW"/>
</dbReference>
<dbReference type="SUPFAM" id="SSF55874">
    <property type="entry name" value="ATPase domain of HSP90 chaperone/DNA topoisomerase II/histidine kinase"/>
    <property type="match status" value="1"/>
</dbReference>
<dbReference type="Gene3D" id="1.10.287.130">
    <property type="match status" value="1"/>
</dbReference>
<dbReference type="SUPFAM" id="SSF47384">
    <property type="entry name" value="Homodimeric domain of signal transducing histidine kinase"/>
    <property type="match status" value="1"/>
</dbReference>
<evidence type="ECO:0000256" key="1">
    <source>
        <dbReference type="ARBA" id="ARBA00000085"/>
    </source>
</evidence>
<keyword evidence="7" id="KW-0547">Nucleotide-binding</keyword>
<gene>
    <name evidence="12" type="primary">yycG_2</name>
    <name evidence="12" type="ORF">CB4_02090</name>
</gene>
<dbReference type="PANTHER" id="PTHR43711:SF26">
    <property type="entry name" value="SENSOR HISTIDINE KINASE RCSC"/>
    <property type="match status" value="1"/>
</dbReference>
<dbReference type="InterPro" id="IPR003660">
    <property type="entry name" value="HAMP_dom"/>
</dbReference>
<evidence type="ECO:0000256" key="6">
    <source>
        <dbReference type="ARBA" id="ARBA00022679"/>
    </source>
</evidence>
<dbReference type="Gene3D" id="3.30.565.10">
    <property type="entry name" value="Histidine kinase-like ATPase, C-terminal domain"/>
    <property type="match status" value="1"/>
</dbReference>
<dbReference type="PRINTS" id="PR00344">
    <property type="entry name" value="BCTRLSENSOR"/>
</dbReference>
<dbReference type="SMART" id="SM00304">
    <property type="entry name" value="HAMP"/>
    <property type="match status" value="1"/>
</dbReference>
<dbReference type="CDD" id="cd06225">
    <property type="entry name" value="HAMP"/>
    <property type="match status" value="1"/>
</dbReference>
<keyword evidence="9" id="KW-0067">ATP-binding</keyword>
<keyword evidence="5" id="KW-0597">Phosphoprotein</keyword>
<evidence type="ECO:0000256" key="4">
    <source>
        <dbReference type="ARBA" id="ARBA00022475"/>
    </source>
</evidence>
<dbReference type="PROSITE" id="PS50109">
    <property type="entry name" value="HIS_KIN"/>
    <property type="match status" value="1"/>
</dbReference>
<dbReference type="InterPro" id="IPR005467">
    <property type="entry name" value="His_kinase_dom"/>
</dbReference>
<name>A0A0U5BAJ4_9BACL</name>
<dbReference type="PANTHER" id="PTHR43711">
    <property type="entry name" value="TWO-COMPONENT HISTIDINE KINASE"/>
    <property type="match status" value="1"/>
</dbReference>
<keyword evidence="4" id="KW-1003">Cell membrane</keyword>
<dbReference type="GO" id="GO:0005886">
    <property type="term" value="C:plasma membrane"/>
    <property type="evidence" value="ECO:0007669"/>
    <property type="project" value="UniProtKB-SubCell"/>
</dbReference>
<dbReference type="InterPro" id="IPR003661">
    <property type="entry name" value="HisK_dim/P_dom"/>
</dbReference>
<evidence type="ECO:0000256" key="11">
    <source>
        <dbReference type="ARBA" id="ARBA00023136"/>
    </source>
</evidence>
<keyword evidence="13" id="KW-1185">Reference proteome</keyword>
<evidence type="ECO:0000313" key="12">
    <source>
        <dbReference type="EMBL" id="BAU27916.1"/>
    </source>
</evidence>
<dbReference type="Pfam" id="PF00672">
    <property type="entry name" value="HAMP"/>
    <property type="match status" value="1"/>
</dbReference>
<dbReference type="OrthoDB" id="2359336at2"/>
<dbReference type="InterPro" id="IPR003594">
    <property type="entry name" value="HATPase_dom"/>
</dbReference>
<dbReference type="Proteomes" id="UP000217696">
    <property type="component" value="Chromosome"/>
</dbReference>
<dbReference type="CDD" id="cd00082">
    <property type="entry name" value="HisKA"/>
    <property type="match status" value="1"/>
</dbReference>
<keyword evidence="8 12" id="KW-0418">Kinase</keyword>
<dbReference type="CDD" id="cd00075">
    <property type="entry name" value="HATPase"/>
    <property type="match status" value="1"/>
</dbReference>
<dbReference type="KEGG" id="asoc:CB4_02090"/>
<keyword evidence="10" id="KW-0902">Two-component regulatory system</keyword>